<keyword evidence="3" id="KW-0238">DNA-binding</keyword>
<keyword evidence="4" id="KW-0804">Transcription</keyword>
<evidence type="ECO:0000256" key="2">
    <source>
        <dbReference type="ARBA" id="ARBA00023015"/>
    </source>
</evidence>
<dbReference type="Pfam" id="PF03466">
    <property type="entry name" value="LysR_substrate"/>
    <property type="match status" value="1"/>
</dbReference>
<dbReference type="GO" id="GO:0003677">
    <property type="term" value="F:DNA binding"/>
    <property type="evidence" value="ECO:0007669"/>
    <property type="project" value="UniProtKB-KW"/>
</dbReference>
<dbReference type="AlphaFoldDB" id="A0A0R2MYA1"/>
<dbReference type="GO" id="GO:0003700">
    <property type="term" value="F:DNA-binding transcription factor activity"/>
    <property type="evidence" value="ECO:0007669"/>
    <property type="project" value="InterPro"/>
</dbReference>
<keyword evidence="2" id="KW-0805">Transcription regulation</keyword>
<dbReference type="CDD" id="cd05466">
    <property type="entry name" value="PBP2_LTTR_substrate"/>
    <property type="match status" value="1"/>
</dbReference>
<dbReference type="PANTHER" id="PTHR30419">
    <property type="entry name" value="HTH-TYPE TRANSCRIPTIONAL REGULATOR YBHD"/>
    <property type="match status" value="1"/>
</dbReference>
<evidence type="ECO:0000256" key="4">
    <source>
        <dbReference type="ARBA" id="ARBA00023163"/>
    </source>
</evidence>
<dbReference type="SUPFAM" id="SSF46785">
    <property type="entry name" value="Winged helix' DNA-binding domain"/>
    <property type="match status" value="1"/>
</dbReference>
<dbReference type="InterPro" id="IPR000847">
    <property type="entry name" value="LysR_HTH_N"/>
</dbReference>
<dbReference type="SUPFAM" id="SSF53850">
    <property type="entry name" value="Periplasmic binding protein-like II"/>
    <property type="match status" value="1"/>
</dbReference>
<dbReference type="RefSeq" id="WP_056992266.1">
    <property type="nucleotide sequence ID" value="NZ_JQCE01000005.1"/>
</dbReference>
<dbReference type="PROSITE" id="PS50931">
    <property type="entry name" value="HTH_LYSR"/>
    <property type="match status" value="1"/>
</dbReference>
<evidence type="ECO:0000259" key="5">
    <source>
        <dbReference type="PROSITE" id="PS50931"/>
    </source>
</evidence>
<protein>
    <submittedName>
        <fullName evidence="6">Lysr family transcriptional regulator</fullName>
    </submittedName>
</protein>
<dbReference type="FunFam" id="1.10.10.10:FF:000001">
    <property type="entry name" value="LysR family transcriptional regulator"/>
    <property type="match status" value="1"/>
</dbReference>
<evidence type="ECO:0000313" key="6">
    <source>
        <dbReference type="EMBL" id="KRO18422.1"/>
    </source>
</evidence>
<dbReference type="InterPro" id="IPR036390">
    <property type="entry name" value="WH_DNA-bd_sf"/>
</dbReference>
<proteinExistence type="inferred from homology"/>
<dbReference type="InterPro" id="IPR005119">
    <property type="entry name" value="LysR_subst-bd"/>
</dbReference>
<comment type="caution">
    <text evidence="6">The sequence shown here is derived from an EMBL/GenBank/DDBJ whole genome shotgun (WGS) entry which is preliminary data.</text>
</comment>
<dbReference type="PANTHER" id="PTHR30419:SF8">
    <property type="entry name" value="NITROGEN ASSIMILATION TRANSCRIPTIONAL ACTIVATOR-RELATED"/>
    <property type="match status" value="1"/>
</dbReference>
<dbReference type="Proteomes" id="UP000050969">
    <property type="component" value="Unassembled WGS sequence"/>
</dbReference>
<sequence>MELHTLRYFWTIAEEGTISQAATVLHLTQPTLSRQLQALETELDTALFVRDGRQMQLTEAGLLLKSRAEEILALSDATVNEFAKRKSALFSGHVSIGCVEADNSDTMALMLEELVGDYPEVTFNIFTGTSDIIQDQLDKGLLDLAILLEPVSKKKYNTLVLPRRERWGLLTSKGSFLATKSVINPIDIQGIPLVLSPRPEVQQLIASWANVDYTSLNVIGTFNLIFNVLPIVANQTAAALAVEGAVKNRMSDDLVFIPTEPRIETNCVLVWRQGRVITPVVQELITRFEQAFGH</sequence>
<dbReference type="InterPro" id="IPR036388">
    <property type="entry name" value="WH-like_DNA-bd_sf"/>
</dbReference>
<gene>
    <name evidence="6" type="ORF">IV56_GL001556</name>
</gene>
<evidence type="ECO:0000256" key="1">
    <source>
        <dbReference type="ARBA" id="ARBA00009437"/>
    </source>
</evidence>
<evidence type="ECO:0000313" key="7">
    <source>
        <dbReference type="Proteomes" id="UP000050969"/>
    </source>
</evidence>
<accession>A0A0R2MYA1</accession>
<evidence type="ECO:0000256" key="3">
    <source>
        <dbReference type="ARBA" id="ARBA00023125"/>
    </source>
</evidence>
<dbReference type="Pfam" id="PF00126">
    <property type="entry name" value="HTH_1"/>
    <property type="match status" value="1"/>
</dbReference>
<dbReference type="Gene3D" id="3.40.190.290">
    <property type="match status" value="1"/>
</dbReference>
<reference evidence="6 7" key="1">
    <citation type="journal article" date="2015" name="Genome Announc.">
        <title>Expanding the biotechnology potential of lactobacilli through comparative genomics of 213 strains and associated genera.</title>
        <authorList>
            <person name="Sun Z."/>
            <person name="Harris H.M."/>
            <person name="McCann A."/>
            <person name="Guo C."/>
            <person name="Argimon S."/>
            <person name="Zhang W."/>
            <person name="Yang X."/>
            <person name="Jeffery I.B."/>
            <person name="Cooney J.C."/>
            <person name="Kagawa T.F."/>
            <person name="Liu W."/>
            <person name="Song Y."/>
            <person name="Salvetti E."/>
            <person name="Wrobel A."/>
            <person name="Rasinkangas P."/>
            <person name="Parkhill J."/>
            <person name="Rea M.C."/>
            <person name="O'Sullivan O."/>
            <person name="Ritari J."/>
            <person name="Douillard F.P."/>
            <person name="Paul Ross R."/>
            <person name="Yang R."/>
            <person name="Briner A.E."/>
            <person name="Felis G.E."/>
            <person name="de Vos W.M."/>
            <person name="Barrangou R."/>
            <person name="Klaenhammer T.R."/>
            <person name="Caufield P.W."/>
            <person name="Cui Y."/>
            <person name="Zhang H."/>
            <person name="O'Toole P.W."/>
        </authorList>
    </citation>
    <scope>NUCLEOTIDE SEQUENCE [LARGE SCALE GENOMIC DNA]</scope>
    <source>
        <strain evidence="6 7">DSM 24301</strain>
    </source>
</reference>
<dbReference type="STRING" id="1293598.IV56_GL001556"/>
<comment type="similarity">
    <text evidence="1">Belongs to the LysR transcriptional regulatory family.</text>
</comment>
<dbReference type="Gene3D" id="1.10.10.10">
    <property type="entry name" value="Winged helix-like DNA-binding domain superfamily/Winged helix DNA-binding domain"/>
    <property type="match status" value="1"/>
</dbReference>
<dbReference type="GO" id="GO:0005829">
    <property type="term" value="C:cytosol"/>
    <property type="evidence" value="ECO:0007669"/>
    <property type="project" value="TreeGrafter"/>
</dbReference>
<feature type="domain" description="HTH lysR-type" evidence="5">
    <location>
        <begin position="1"/>
        <end position="58"/>
    </location>
</feature>
<keyword evidence="7" id="KW-1185">Reference proteome</keyword>
<dbReference type="EMBL" id="JQCE01000005">
    <property type="protein sequence ID" value="KRO18422.1"/>
    <property type="molecule type" value="Genomic_DNA"/>
</dbReference>
<dbReference type="PRINTS" id="PR00039">
    <property type="entry name" value="HTHLYSR"/>
</dbReference>
<dbReference type="InterPro" id="IPR050950">
    <property type="entry name" value="HTH-type_LysR_regulators"/>
</dbReference>
<dbReference type="PATRIC" id="fig|1293598.4.peg.1621"/>
<name>A0A0R2MYA1_9LACO</name>
<organism evidence="6 7">
    <name type="scientific">Lacticaseibacillus saniviri JCM 17471 = DSM 24301</name>
    <dbReference type="NCBI Taxonomy" id="1293598"/>
    <lineage>
        <taxon>Bacteria</taxon>
        <taxon>Bacillati</taxon>
        <taxon>Bacillota</taxon>
        <taxon>Bacilli</taxon>
        <taxon>Lactobacillales</taxon>
        <taxon>Lactobacillaceae</taxon>
        <taxon>Lacticaseibacillus</taxon>
    </lineage>
</organism>